<feature type="region of interest" description="Disordered" evidence="1">
    <location>
        <begin position="45"/>
        <end position="79"/>
    </location>
</feature>
<feature type="non-terminal residue" evidence="2">
    <location>
        <position position="1"/>
    </location>
</feature>
<evidence type="ECO:0000313" key="2">
    <source>
        <dbReference type="EMBL" id="SBR46621.1"/>
    </source>
</evidence>
<proteinExistence type="predicted"/>
<protein>
    <submittedName>
        <fullName evidence="2">Uncharacterized protein</fullName>
    </submittedName>
</protein>
<name>A0A1A8LQN1_9TELE</name>
<accession>A0A1A8LQN1</accession>
<organism evidence="2">
    <name type="scientific">Nothobranchius pienaari</name>
    <dbReference type="NCBI Taxonomy" id="704102"/>
    <lineage>
        <taxon>Eukaryota</taxon>
        <taxon>Metazoa</taxon>
        <taxon>Chordata</taxon>
        <taxon>Craniata</taxon>
        <taxon>Vertebrata</taxon>
        <taxon>Euteleostomi</taxon>
        <taxon>Actinopterygii</taxon>
        <taxon>Neopterygii</taxon>
        <taxon>Teleostei</taxon>
        <taxon>Neoteleostei</taxon>
        <taxon>Acanthomorphata</taxon>
        <taxon>Ovalentaria</taxon>
        <taxon>Atherinomorphae</taxon>
        <taxon>Cyprinodontiformes</taxon>
        <taxon>Nothobranchiidae</taxon>
        <taxon>Nothobranchius</taxon>
    </lineage>
</organism>
<feature type="region of interest" description="Disordered" evidence="1">
    <location>
        <begin position="1"/>
        <end position="32"/>
    </location>
</feature>
<evidence type="ECO:0000256" key="1">
    <source>
        <dbReference type="SAM" id="MobiDB-lite"/>
    </source>
</evidence>
<dbReference type="AlphaFoldDB" id="A0A1A8LQN1"/>
<reference evidence="2" key="1">
    <citation type="submission" date="2016-05" db="EMBL/GenBank/DDBJ databases">
        <authorList>
            <person name="Lavstsen T."/>
            <person name="Jespersen J.S."/>
        </authorList>
    </citation>
    <scope>NUCLEOTIDE SEQUENCE</scope>
    <source>
        <tissue evidence="2">Brain</tissue>
    </source>
</reference>
<feature type="compositionally biased region" description="Low complexity" evidence="1">
    <location>
        <begin position="55"/>
        <end position="65"/>
    </location>
</feature>
<feature type="non-terminal residue" evidence="2">
    <location>
        <position position="79"/>
    </location>
</feature>
<gene>
    <name evidence="2" type="primary">Nfu_g_1_002447</name>
</gene>
<dbReference type="EMBL" id="HAEF01008447">
    <property type="protein sequence ID" value="SBR46621.1"/>
    <property type="molecule type" value="Transcribed_RNA"/>
</dbReference>
<sequence>GATVAQEPITRPAIRRLQVRDPPSPSLSPCPWARHPTHVACRWWSEGPVTPVPGSPASASAPQGSRGYTAAHPHQRVNV</sequence>
<reference evidence="2" key="2">
    <citation type="submission" date="2016-06" db="EMBL/GenBank/DDBJ databases">
        <title>The genome of a short-lived fish provides insights into sex chromosome evolution and the genetic control of aging.</title>
        <authorList>
            <person name="Reichwald K."/>
            <person name="Felder M."/>
            <person name="Petzold A."/>
            <person name="Koch P."/>
            <person name="Groth M."/>
            <person name="Platzer M."/>
        </authorList>
    </citation>
    <scope>NUCLEOTIDE SEQUENCE</scope>
    <source>
        <tissue evidence="2">Brain</tissue>
    </source>
</reference>